<dbReference type="InterPro" id="IPR029016">
    <property type="entry name" value="GAF-like_dom_sf"/>
</dbReference>
<dbReference type="SUPFAM" id="SSF46785">
    <property type="entry name" value="Winged helix' DNA-binding domain"/>
    <property type="match status" value="1"/>
</dbReference>
<dbReference type="InterPro" id="IPR002571">
    <property type="entry name" value="HrcA"/>
</dbReference>
<dbReference type="Pfam" id="PF01628">
    <property type="entry name" value="HrcA"/>
    <property type="match status" value="1"/>
</dbReference>
<evidence type="ECO:0000259" key="6">
    <source>
        <dbReference type="Pfam" id="PF03444"/>
    </source>
</evidence>
<dbReference type="PANTHER" id="PTHR34824">
    <property type="entry name" value="HEAT-INDUCIBLE TRANSCRIPTION REPRESSOR HRCA"/>
    <property type="match status" value="1"/>
</dbReference>
<evidence type="ECO:0000313" key="8">
    <source>
        <dbReference type="Proteomes" id="UP000178367"/>
    </source>
</evidence>
<dbReference type="Gene3D" id="3.30.450.40">
    <property type="match status" value="1"/>
</dbReference>
<protein>
    <recommendedName>
        <fullName evidence="9">Heat-inducible transcription repressor HrcA C-terminal domain-containing protein</fullName>
    </recommendedName>
</protein>
<dbReference type="InterPro" id="IPR036388">
    <property type="entry name" value="WH-like_DNA-bd_sf"/>
</dbReference>
<dbReference type="PANTHER" id="PTHR34824:SF1">
    <property type="entry name" value="HEAT-INDUCIBLE TRANSCRIPTION REPRESSOR HRCA"/>
    <property type="match status" value="1"/>
</dbReference>
<name>A0A1F5SHD0_9BACT</name>
<dbReference type="InterPro" id="IPR036390">
    <property type="entry name" value="WH_DNA-bd_sf"/>
</dbReference>
<sequence length="231" mass="26135">MDKNMDKRKELILNTIIQEHIKTGTPVGSGIIAEKYKLGISPATIRNEMASLEEDGFITQPHTSAGRIPTEKAYRLFLDSLRPDNAEFKNDFLNLKNILKAKDEVSFKEAAKVMALVSGNAVFWAFHRHNLYYTGISNLFQQPEFRELDVIYDISAVIDRIDEIVDEMYEGTKPGLSTLIGTKNPFGDLCSTVLAKYKWGERTGLFGVIGPMRMDYKKNIALVKYVFDEIG</sequence>
<evidence type="ECO:0000259" key="5">
    <source>
        <dbReference type="Pfam" id="PF01628"/>
    </source>
</evidence>
<dbReference type="InterPro" id="IPR021153">
    <property type="entry name" value="HrcA_C"/>
</dbReference>
<dbReference type="GO" id="GO:0045892">
    <property type="term" value="P:negative regulation of DNA-templated transcription"/>
    <property type="evidence" value="ECO:0007669"/>
    <property type="project" value="TreeGrafter"/>
</dbReference>
<evidence type="ECO:0000256" key="1">
    <source>
        <dbReference type="ARBA" id="ARBA00022491"/>
    </source>
</evidence>
<evidence type="ECO:0000256" key="2">
    <source>
        <dbReference type="ARBA" id="ARBA00023015"/>
    </source>
</evidence>
<dbReference type="Pfam" id="PF03444">
    <property type="entry name" value="WHD_HrcA"/>
    <property type="match status" value="1"/>
</dbReference>
<dbReference type="InterPro" id="IPR005104">
    <property type="entry name" value="WHTH_HrcA_DNA-bd"/>
</dbReference>
<dbReference type="Proteomes" id="UP000178367">
    <property type="component" value="Unassembled WGS sequence"/>
</dbReference>
<dbReference type="STRING" id="1797994.A2227_02820"/>
<comment type="caution">
    <text evidence="7">The sequence shown here is derived from an EMBL/GenBank/DDBJ whole genome shotgun (WGS) entry which is preliminary data.</text>
</comment>
<dbReference type="GO" id="GO:0003677">
    <property type="term" value="F:DNA binding"/>
    <property type="evidence" value="ECO:0007669"/>
    <property type="project" value="InterPro"/>
</dbReference>
<keyword evidence="2" id="KW-0805">Transcription regulation</keyword>
<dbReference type="Gene3D" id="1.10.10.10">
    <property type="entry name" value="Winged helix-like DNA-binding domain superfamily/Winged helix DNA-binding domain"/>
    <property type="match status" value="1"/>
</dbReference>
<keyword evidence="3" id="KW-0346">Stress response</keyword>
<gene>
    <name evidence="7" type="ORF">A2227_02820</name>
</gene>
<accession>A0A1F5SHD0</accession>
<feature type="domain" description="Winged helix-turn-helix transcription repressor HrcA DNA-binding" evidence="6">
    <location>
        <begin position="10"/>
        <end position="76"/>
    </location>
</feature>
<proteinExistence type="predicted"/>
<feature type="domain" description="Heat-inducible transcription repressor HrcA C-terminal" evidence="5">
    <location>
        <begin position="112"/>
        <end position="220"/>
    </location>
</feature>
<dbReference type="SUPFAM" id="SSF55781">
    <property type="entry name" value="GAF domain-like"/>
    <property type="match status" value="1"/>
</dbReference>
<dbReference type="EMBL" id="MFGB01000017">
    <property type="protein sequence ID" value="OGF26127.1"/>
    <property type="molecule type" value="Genomic_DNA"/>
</dbReference>
<keyword evidence="4" id="KW-0804">Transcription</keyword>
<evidence type="ECO:0008006" key="9">
    <source>
        <dbReference type="Google" id="ProtNLM"/>
    </source>
</evidence>
<organism evidence="7 8">
    <name type="scientific">Candidatus Falkowbacteria bacterium RIFOXYA2_FULL_47_19</name>
    <dbReference type="NCBI Taxonomy" id="1797994"/>
    <lineage>
        <taxon>Bacteria</taxon>
        <taxon>Candidatus Falkowiibacteriota</taxon>
    </lineage>
</organism>
<evidence type="ECO:0000256" key="4">
    <source>
        <dbReference type="ARBA" id="ARBA00023163"/>
    </source>
</evidence>
<reference evidence="7 8" key="1">
    <citation type="journal article" date="2016" name="Nat. Commun.">
        <title>Thousands of microbial genomes shed light on interconnected biogeochemical processes in an aquifer system.</title>
        <authorList>
            <person name="Anantharaman K."/>
            <person name="Brown C.T."/>
            <person name="Hug L.A."/>
            <person name="Sharon I."/>
            <person name="Castelle C.J."/>
            <person name="Probst A.J."/>
            <person name="Thomas B.C."/>
            <person name="Singh A."/>
            <person name="Wilkins M.J."/>
            <person name="Karaoz U."/>
            <person name="Brodie E.L."/>
            <person name="Williams K.H."/>
            <person name="Hubbard S.S."/>
            <person name="Banfield J.F."/>
        </authorList>
    </citation>
    <scope>NUCLEOTIDE SEQUENCE [LARGE SCALE GENOMIC DNA]</scope>
</reference>
<evidence type="ECO:0000313" key="7">
    <source>
        <dbReference type="EMBL" id="OGF26127.1"/>
    </source>
</evidence>
<evidence type="ECO:0000256" key="3">
    <source>
        <dbReference type="ARBA" id="ARBA00023016"/>
    </source>
</evidence>
<dbReference type="AlphaFoldDB" id="A0A1F5SHD0"/>
<keyword evidence="1" id="KW-0678">Repressor</keyword>